<organism evidence="1 2">
    <name type="scientific">Pseudomonas nitroreducens</name>
    <dbReference type="NCBI Taxonomy" id="46680"/>
    <lineage>
        <taxon>Bacteria</taxon>
        <taxon>Pseudomonadati</taxon>
        <taxon>Pseudomonadota</taxon>
        <taxon>Gammaproteobacteria</taxon>
        <taxon>Pseudomonadales</taxon>
        <taxon>Pseudomonadaceae</taxon>
        <taxon>Pseudomonas</taxon>
    </lineage>
</organism>
<name>A0A6G6J8C9_PSENT</name>
<protein>
    <submittedName>
        <fullName evidence="1">Uncharacterized protein</fullName>
    </submittedName>
</protein>
<reference evidence="1 2" key="1">
    <citation type="submission" date="2020-02" db="EMBL/GenBank/DDBJ databases">
        <title>Integrative conjugative elements (ICEs) and plasmids drive adaptation of Pseudomonas nitroreducens strain HBP1 to wastewater environment.</title>
        <authorList>
            <person name="Sentchilo V."/>
            <person name="Carraro N."/>
            <person name="Bertelli C."/>
            <person name="van der Meer J.R."/>
        </authorList>
    </citation>
    <scope>NUCLEOTIDE SEQUENCE [LARGE SCALE GENOMIC DNA]</scope>
    <source>
        <strain evidence="1 2">HBP1</strain>
        <plasmid evidence="2">ppnihbp1_1</plasmid>
    </source>
</reference>
<dbReference type="Proteomes" id="UP000501063">
    <property type="component" value="Plasmid pPniHBP1_1"/>
</dbReference>
<dbReference type="RefSeq" id="WP_024764850.1">
    <property type="nucleotide sequence ID" value="NZ_CP049142.1"/>
</dbReference>
<evidence type="ECO:0000313" key="1">
    <source>
        <dbReference type="EMBL" id="QIE91589.1"/>
    </source>
</evidence>
<keyword evidence="1" id="KW-0614">Plasmid</keyword>
<accession>A0A6G6J8C9</accession>
<geneLocation type="plasmid" evidence="2">
    <name>ppnihbp1_1</name>
</geneLocation>
<sequence length="129" mass="14820">MTKVSQDKLQEMIALFQAGEVIADHLPFTFPSGFELRTVRPRCSCCQSEIQHQDFRGSWNQVLPNVVTIDGHGVCHHCRTISAFLFRVRAEPHLVLETYLGQGQWNRCTGQIGILGRIKRQLKLLFTRR</sequence>
<gene>
    <name evidence="1" type="ORF">G5B91_35245</name>
</gene>
<dbReference type="AlphaFoldDB" id="A0A6G6J8C9"/>
<evidence type="ECO:0000313" key="2">
    <source>
        <dbReference type="Proteomes" id="UP000501063"/>
    </source>
</evidence>
<dbReference type="EMBL" id="CP049142">
    <property type="protein sequence ID" value="QIE91589.1"/>
    <property type="molecule type" value="Genomic_DNA"/>
</dbReference>
<dbReference type="KEGG" id="pnt:G5B91_35245"/>
<proteinExistence type="predicted"/>